<feature type="compositionally biased region" description="Low complexity" evidence="1">
    <location>
        <begin position="35"/>
        <end position="45"/>
    </location>
</feature>
<evidence type="ECO:0000259" key="3">
    <source>
        <dbReference type="Pfam" id="PF03713"/>
    </source>
</evidence>
<feature type="chain" id="PRO_5037987100" evidence="2">
    <location>
        <begin position="29"/>
        <end position="222"/>
    </location>
</feature>
<keyword evidence="5" id="KW-1185">Reference proteome</keyword>
<evidence type="ECO:0000313" key="4">
    <source>
        <dbReference type="EMBL" id="MBG0563008.1"/>
    </source>
</evidence>
<dbReference type="AlphaFoldDB" id="A0A931FX07"/>
<dbReference type="PANTHER" id="PTHR36933">
    <property type="entry name" value="SLL0788 PROTEIN"/>
    <property type="match status" value="1"/>
</dbReference>
<accession>A0A931FX07</accession>
<dbReference type="Pfam" id="PF03713">
    <property type="entry name" value="DUF305"/>
    <property type="match status" value="1"/>
</dbReference>
<feature type="signal peptide" evidence="2">
    <location>
        <begin position="1"/>
        <end position="28"/>
    </location>
</feature>
<dbReference type="InterPro" id="IPR005183">
    <property type="entry name" value="DUF305_CopM-like"/>
</dbReference>
<dbReference type="PANTHER" id="PTHR36933:SF1">
    <property type="entry name" value="SLL0788 PROTEIN"/>
    <property type="match status" value="1"/>
</dbReference>
<feature type="domain" description="DUF305" evidence="3">
    <location>
        <begin position="78"/>
        <end position="219"/>
    </location>
</feature>
<protein>
    <submittedName>
        <fullName evidence="4">DUF305 domain-containing protein</fullName>
    </submittedName>
</protein>
<dbReference type="Gene3D" id="1.20.1260.10">
    <property type="match status" value="1"/>
</dbReference>
<sequence>MNRRRAQSLAAAALALLAAGVIALLSRASDDERPTAAAPSASASPIPVLIPGRPGEPATVTDSDQVQLPDGTAYNTIDVTYVQMMIVHHSQAVRMADLAPGRAADKGVLGIAGRISAAQAPEIEVFRSWLRDRGQPETNPAHDHATMPGMQTEEAVTALAAAKGADFDRRFVTMMTAHHRGAQQMTSDVLRGGADQRLSELANETAVEQGVEIRRMADLNVS</sequence>
<evidence type="ECO:0000313" key="5">
    <source>
        <dbReference type="Proteomes" id="UP000598146"/>
    </source>
</evidence>
<organism evidence="4 5">
    <name type="scientific">Actinoplanes aureus</name>
    <dbReference type="NCBI Taxonomy" id="2792083"/>
    <lineage>
        <taxon>Bacteria</taxon>
        <taxon>Bacillati</taxon>
        <taxon>Actinomycetota</taxon>
        <taxon>Actinomycetes</taxon>
        <taxon>Micromonosporales</taxon>
        <taxon>Micromonosporaceae</taxon>
        <taxon>Actinoplanes</taxon>
    </lineage>
</organism>
<name>A0A931FX07_9ACTN</name>
<gene>
    <name evidence="4" type="ORF">I4J89_16250</name>
</gene>
<dbReference type="InterPro" id="IPR012347">
    <property type="entry name" value="Ferritin-like"/>
</dbReference>
<dbReference type="Proteomes" id="UP000598146">
    <property type="component" value="Unassembled WGS sequence"/>
</dbReference>
<comment type="caution">
    <text evidence="4">The sequence shown here is derived from an EMBL/GenBank/DDBJ whole genome shotgun (WGS) entry which is preliminary data.</text>
</comment>
<dbReference type="EMBL" id="JADQTO010000007">
    <property type="protein sequence ID" value="MBG0563008.1"/>
    <property type="molecule type" value="Genomic_DNA"/>
</dbReference>
<feature type="region of interest" description="Disordered" evidence="1">
    <location>
        <begin position="34"/>
        <end position="67"/>
    </location>
</feature>
<evidence type="ECO:0000256" key="2">
    <source>
        <dbReference type="SAM" id="SignalP"/>
    </source>
</evidence>
<keyword evidence="2" id="KW-0732">Signal</keyword>
<reference evidence="4" key="1">
    <citation type="submission" date="2020-11" db="EMBL/GenBank/DDBJ databases">
        <title>Isolation and identification of active actinomycetes.</title>
        <authorList>
            <person name="Sun X."/>
        </authorList>
    </citation>
    <scope>NUCLEOTIDE SEQUENCE</scope>
    <source>
        <strain evidence="4">NEAU-A11</strain>
    </source>
</reference>
<evidence type="ECO:0000256" key="1">
    <source>
        <dbReference type="SAM" id="MobiDB-lite"/>
    </source>
</evidence>
<proteinExistence type="predicted"/>